<dbReference type="Proteomes" id="UP000007752">
    <property type="component" value="Chromosome 1"/>
</dbReference>
<reference evidence="3" key="2">
    <citation type="submission" date="2008-12" db="EMBL/GenBank/DDBJ databases">
        <title>Improved gene annotation of the rice (Oryza sativa) genomes.</title>
        <authorList>
            <person name="Wang J."/>
            <person name="Li R."/>
            <person name="Fan W."/>
            <person name="Huang Q."/>
            <person name="Zhang J."/>
            <person name="Zhou Y."/>
            <person name="Hu Y."/>
            <person name="Zi S."/>
            <person name="Li J."/>
            <person name="Ni P."/>
            <person name="Zheng H."/>
            <person name="Zhang Y."/>
            <person name="Zhao M."/>
            <person name="Hao Q."/>
            <person name="McDermott J."/>
            <person name="Samudrala R."/>
            <person name="Kristiansen K."/>
            <person name="Wong G.K.-S."/>
        </authorList>
    </citation>
    <scope>NUCLEOTIDE SEQUENCE</scope>
</reference>
<feature type="compositionally biased region" description="Basic residues" evidence="1">
    <location>
        <begin position="40"/>
        <end position="61"/>
    </location>
</feature>
<evidence type="ECO:0000256" key="1">
    <source>
        <dbReference type="SAM" id="MobiDB-lite"/>
    </source>
</evidence>
<sequence length="358" mass="36978">MWMPVDLRLAPAGSQGAEDQGASPQGGVPLEPELREGRRPHGARRVRRVQPHLYHLRRVRPRPPAAAAVGRHRQRPDKAVQAAQPAGGQGEGVVRADHAARRAVASPPAGDQQLVPDHRAEAVRAEGRHRLAQAPGRAGQHGGRRGAGPAVRERDRVRGAAAADGGRGAAGGSERGARRDVRDAAGEAQGGGAVQAARLVAGPGAAGRRAGAGVEGRGGPDHGVAGADGARHGAVAGGAEHGPDAAVRRRGAGVRAADAPVGGQGEGRGGARRGARRAQLRLLVRGAAARLRPPPLNPSIEPFNHSTRGKLLPKDSTFGFSPSSFFLFLFLASFVNALIERVDFFCFLFGREGVGRSG</sequence>
<organism evidence="3">
    <name type="scientific">Oryza sativa subsp. japonica</name>
    <name type="common">Rice</name>
    <dbReference type="NCBI Taxonomy" id="39947"/>
    <lineage>
        <taxon>Eukaryota</taxon>
        <taxon>Viridiplantae</taxon>
        <taxon>Streptophyta</taxon>
        <taxon>Embryophyta</taxon>
        <taxon>Tracheophyta</taxon>
        <taxon>Spermatophyta</taxon>
        <taxon>Magnoliopsida</taxon>
        <taxon>Liliopsida</taxon>
        <taxon>Poales</taxon>
        <taxon>Poaceae</taxon>
        <taxon>BOP clade</taxon>
        <taxon>Oryzoideae</taxon>
        <taxon>Oryzeae</taxon>
        <taxon>Oryzinae</taxon>
        <taxon>Oryza</taxon>
        <taxon>Oryza sativa</taxon>
    </lineage>
</organism>
<feature type="compositionally biased region" description="Gly residues" evidence="1">
    <location>
        <begin position="165"/>
        <end position="174"/>
    </location>
</feature>
<feature type="compositionally biased region" description="Basic and acidic residues" evidence="1">
    <location>
        <begin position="175"/>
        <end position="185"/>
    </location>
</feature>
<gene>
    <name evidence="3" type="ORF">OsJ_04056</name>
</gene>
<evidence type="ECO:0000313" key="3">
    <source>
        <dbReference type="EMBL" id="EEE55659.1"/>
    </source>
</evidence>
<evidence type="ECO:0000256" key="2">
    <source>
        <dbReference type="SAM" id="Phobius"/>
    </source>
</evidence>
<keyword evidence="2" id="KW-0472">Membrane</keyword>
<proteinExistence type="predicted"/>
<reference evidence="3" key="1">
    <citation type="journal article" date="2005" name="PLoS Biol.">
        <title>The genomes of Oryza sativa: a history of duplications.</title>
        <authorList>
            <person name="Yu J."/>
            <person name="Wang J."/>
            <person name="Lin W."/>
            <person name="Li S."/>
            <person name="Li H."/>
            <person name="Zhou J."/>
            <person name="Ni P."/>
            <person name="Dong W."/>
            <person name="Hu S."/>
            <person name="Zeng C."/>
            <person name="Zhang J."/>
            <person name="Zhang Y."/>
            <person name="Li R."/>
            <person name="Xu Z."/>
            <person name="Li S."/>
            <person name="Li X."/>
            <person name="Zheng H."/>
            <person name="Cong L."/>
            <person name="Lin L."/>
            <person name="Yin J."/>
            <person name="Geng J."/>
            <person name="Li G."/>
            <person name="Shi J."/>
            <person name="Liu J."/>
            <person name="Lv H."/>
            <person name="Li J."/>
            <person name="Wang J."/>
            <person name="Deng Y."/>
            <person name="Ran L."/>
            <person name="Shi X."/>
            <person name="Wang X."/>
            <person name="Wu Q."/>
            <person name="Li C."/>
            <person name="Ren X."/>
            <person name="Wang J."/>
            <person name="Wang X."/>
            <person name="Li D."/>
            <person name="Liu D."/>
            <person name="Zhang X."/>
            <person name="Ji Z."/>
            <person name="Zhao W."/>
            <person name="Sun Y."/>
            <person name="Zhang Z."/>
            <person name="Bao J."/>
            <person name="Han Y."/>
            <person name="Dong L."/>
            <person name="Ji J."/>
            <person name="Chen P."/>
            <person name="Wu S."/>
            <person name="Liu J."/>
            <person name="Xiao Y."/>
            <person name="Bu D."/>
            <person name="Tan J."/>
            <person name="Yang L."/>
            <person name="Ye C."/>
            <person name="Zhang J."/>
            <person name="Xu J."/>
            <person name="Zhou Y."/>
            <person name="Yu Y."/>
            <person name="Zhang B."/>
            <person name="Zhuang S."/>
            <person name="Wei H."/>
            <person name="Liu B."/>
            <person name="Lei M."/>
            <person name="Yu H."/>
            <person name="Li Y."/>
            <person name="Xu H."/>
            <person name="Wei S."/>
            <person name="He X."/>
            <person name="Fang L."/>
            <person name="Zhang Z."/>
            <person name="Zhang Y."/>
            <person name="Huang X."/>
            <person name="Su Z."/>
            <person name="Tong W."/>
            <person name="Li J."/>
            <person name="Tong Z."/>
            <person name="Li S."/>
            <person name="Ye J."/>
            <person name="Wang L."/>
            <person name="Fang L."/>
            <person name="Lei T."/>
            <person name="Chen C."/>
            <person name="Chen H."/>
            <person name="Xu Z."/>
            <person name="Li H."/>
            <person name="Huang H."/>
            <person name="Zhang F."/>
            <person name="Xu H."/>
            <person name="Li N."/>
            <person name="Zhao C."/>
            <person name="Li S."/>
            <person name="Dong L."/>
            <person name="Huang Y."/>
            <person name="Li L."/>
            <person name="Xi Y."/>
            <person name="Qi Q."/>
            <person name="Li W."/>
            <person name="Zhang B."/>
            <person name="Hu W."/>
            <person name="Zhang Y."/>
            <person name="Tian X."/>
            <person name="Jiao Y."/>
            <person name="Liang X."/>
            <person name="Jin J."/>
            <person name="Gao L."/>
            <person name="Zheng W."/>
            <person name="Hao B."/>
            <person name="Liu S."/>
            <person name="Wang W."/>
            <person name="Yuan L."/>
            <person name="Cao M."/>
            <person name="McDermott J."/>
            <person name="Samudrala R."/>
            <person name="Wang J."/>
            <person name="Wong G.K."/>
            <person name="Yang H."/>
        </authorList>
    </citation>
    <scope>NUCLEOTIDE SEQUENCE [LARGE SCALE GENOMIC DNA]</scope>
</reference>
<protein>
    <submittedName>
        <fullName evidence="3">Uncharacterized protein</fullName>
    </submittedName>
</protein>
<feature type="transmembrane region" description="Helical" evidence="2">
    <location>
        <begin position="318"/>
        <end position="339"/>
    </location>
</feature>
<feature type="region of interest" description="Disordered" evidence="1">
    <location>
        <begin position="1"/>
        <end position="94"/>
    </location>
</feature>
<keyword evidence="2" id="KW-1133">Transmembrane helix</keyword>
<feature type="compositionally biased region" description="Low complexity" evidence="1">
    <location>
        <begin position="194"/>
        <end position="212"/>
    </location>
</feature>
<feature type="region of interest" description="Disordered" evidence="1">
    <location>
        <begin position="130"/>
        <end position="228"/>
    </location>
</feature>
<name>B9EUD8_ORYSJ</name>
<keyword evidence="2" id="KW-0812">Transmembrane</keyword>
<dbReference type="AlphaFoldDB" id="B9EUD8"/>
<feature type="region of interest" description="Disordered" evidence="1">
    <location>
        <begin position="254"/>
        <end position="274"/>
    </location>
</feature>
<accession>B9EUD8</accession>
<dbReference type="EMBL" id="CM000138">
    <property type="protein sequence ID" value="EEE55659.1"/>
    <property type="molecule type" value="Genomic_DNA"/>
</dbReference>